<protein>
    <submittedName>
        <fullName evidence="6">Streptomycin 3'-adenylyltransferase</fullName>
        <ecNumber evidence="6">2.7.7.47</ecNumber>
    </submittedName>
</protein>
<organism evidence="6 7">
    <name type="scientific">Halosaccharopolyspora lacisalsi</name>
    <dbReference type="NCBI Taxonomy" id="1000566"/>
    <lineage>
        <taxon>Bacteria</taxon>
        <taxon>Bacillati</taxon>
        <taxon>Actinomycetota</taxon>
        <taxon>Actinomycetes</taxon>
        <taxon>Pseudonocardiales</taxon>
        <taxon>Pseudonocardiaceae</taxon>
        <taxon>Halosaccharopolyspora</taxon>
    </lineage>
</organism>
<comment type="catalytic activity">
    <reaction evidence="3">
        <text>spectinomycin + ATP = 9-O-adenylylspectinomycin + diphosphate</text>
        <dbReference type="Rhea" id="RHEA:63228"/>
        <dbReference type="ChEBI" id="CHEBI:30616"/>
        <dbReference type="ChEBI" id="CHEBI:33019"/>
        <dbReference type="ChEBI" id="CHEBI:146260"/>
        <dbReference type="ChEBI" id="CHEBI:146261"/>
    </reaction>
</comment>
<dbReference type="AlphaFoldDB" id="A0A839DZK0"/>
<evidence type="ECO:0000256" key="2">
    <source>
        <dbReference type="ARBA" id="ARBA00023251"/>
    </source>
</evidence>
<comment type="caution">
    <text evidence="6">The sequence shown here is derived from an EMBL/GenBank/DDBJ whole genome shotgun (WGS) entry which is preliminary data.</text>
</comment>
<gene>
    <name evidence="6" type="ORF">FHX42_001998</name>
</gene>
<keyword evidence="6" id="KW-0548">Nucleotidyltransferase</keyword>
<dbReference type="RefSeq" id="WP_182543889.1">
    <property type="nucleotide sequence ID" value="NZ_JACGWZ010000002.1"/>
</dbReference>
<dbReference type="CDD" id="cd05403">
    <property type="entry name" value="NT_KNTase_like"/>
    <property type="match status" value="1"/>
</dbReference>
<dbReference type="GO" id="GO:0046677">
    <property type="term" value="P:response to antibiotic"/>
    <property type="evidence" value="ECO:0007669"/>
    <property type="project" value="UniProtKB-KW"/>
</dbReference>
<dbReference type="PIRSF" id="PIRSF000819">
    <property type="entry name" value="Streptomycin_3-adenylyltransf"/>
    <property type="match status" value="1"/>
</dbReference>
<dbReference type="GO" id="GO:0009012">
    <property type="term" value="F:aminoglycoside 3''-adenylyltransferase activity"/>
    <property type="evidence" value="ECO:0007669"/>
    <property type="project" value="UniProtKB-EC"/>
</dbReference>
<feature type="domain" description="Adenylyltransferase AadA C-terminal" evidence="5">
    <location>
        <begin position="143"/>
        <end position="242"/>
    </location>
</feature>
<dbReference type="EMBL" id="JACGWZ010000002">
    <property type="protein sequence ID" value="MBA8824651.1"/>
    <property type="molecule type" value="Genomic_DNA"/>
</dbReference>
<name>A0A839DZK0_9PSEU</name>
<evidence type="ECO:0000313" key="7">
    <source>
        <dbReference type="Proteomes" id="UP000569329"/>
    </source>
</evidence>
<dbReference type="Gene3D" id="3.30.460.10">
    <property type="entry name" value="Beta Polymerase, domain 2"/>
    <property type="match status" value="1"/>
</dbReference>
<keyword evidence="7" id="KW-1185">Reference proteome</keyword>
<dbReference type="GO" id="GO:0070566">
    <property type="term" value="F:adenylyltransferase activity"/>
    <property type="evidence" value="ECO:0007669"/>
    <property type="project" value="InterPro"/>
</dbReference>
<evidence type="ECO:0000313" key="6">
    <source>
        <dbReference type="EMBL" id="MBA8824651.1"/>
    </source>
</evidence>
<accession>A0A839DZK0</accession>
<proteinExistence type="predicted"/>
<sequence>MRQDEDSVRVVRDVLGAEIVGAYLYGSAVQGGLGPHSDVDVLVVARRRTAPRQRRALVDGLLSVSGAYPRRGAARPIELTLVVESDVRPWRYPPRCEFQYGEWLRDELVRGDTPTPTRDPDLALLLTMVRQHSSPLVGPLPEDVLDPVPWQDLERALVAGVPDLRAELASDTRNVVLTLARIWTTLTTGTISSKEAAADWALGRLPAEHRPVLDRARAVHRGEQEEHWQDLLADVRPCVDHITRVIERMTGGDRSAGRAPGDH</sequence>
<dbReference type="EC" id="2.7.7.47" evidence="6"/>
<dbReference type="Pfam" id="PF13427">
    <property type="entry name" value="AadA_C"/>
    <property type="match status" value="1"/>
</dbReference>
<dbReference type="InterPro" id="IPR002934">
    <property type="entry name" value="Polymerase_NTP_transf_dom"/>
</dbReference>
<dbReference type="InterPro" id="IPR024172">
    <property type="entry name" value="AadA/Aad9"/>
</dbReference>
<keyword evidence="2" id="KW-0046">Antibiotic resistance</keyword>
<reference evidence="6 7" key="1">
    <citation type="submission" date="2020-07" db="EMBL/GenBank/DDBJ databases">
        <title>Sequencing the genomes of 1000 actinobacteria strains.</title>
        <authorList>
            <person name="Klenk H.-P."/>
        </authorList>
    </citation>
    <scope>NUCLEOTIDE SEQUENCE [LARGE SCALE GENOMIC DNA]</scope>
    <source>
        <strain evidence="6 7">DSM 45975</strain>
    </source>
</reference>
<dbReference type="SUPFAM" id="SSF81301">
    <property type="entry name" value="Nucleotidyltransferase"/>
    <property type="match status" value="1"/>
</dbReference>
<feature type="domain" description="Polymerase nucleotidyl transferase" evidence="4">
    <location>
        <begin position="19"/>
        <end position="50"/>
    </location>
</feature>
<evidence type="ECO:0000259" key="4">
    <source>
        <dbReference type="Pfam" id="PF01909"/>
    </source>
</evidence>
<evidence type="ECO:0000256" key="3">
    <source>
        <dbReference type="ARBA" id="ARBA00047831"/>
    </source>
</evidence>
<keyword evidence="1 6" id="KW-0808">Transferase</keyword>
<dbReference type="InterPro" id="IPR043519">
    <property type="entry name" value="NT_sf"/>
</dbReference>
<dbReference type="Proteomes" id="UP000569329">
    <property type="component" value="Unassembled WGS sequence"/>
</dbReference>
<dbReference type="NCBIfam" id="NF010309">
    <property type="entry name" value="PRK13746.1"/>
    <property type="match status" value="1"/>
</dbReference>
<dbReference type="Pfam" id="PF01909">
    <property type="entry name" value="NTP_transf_2"/>
    <property type="match status" value="1"/>
</dbReference>
<evidence type="ECO:0000256" key="1">
    <source>
        <dbReference type="ARBA" id="ARBA00022679"/>
    </source>
</evidence>
<dbReference type="InterPro" id="IPR025184">
    <property type="entry name" value="AadA_C"/>
</dbReference>
<evidence type="ECO:0000259" key="5">
    <source>
        <dbReference type="Pfam" id="PF13427"/>
    </source>
</evidence>